<comment type="caution">
    <text evidence="4">The sequence shown here is derived from an EMBL/GenBank/DDBJ whole genome shotgun (WGS) entry which is preliminary data.</text>
</comment>
<dbReference type="Gene3D" id="3.40.50.300">
    <property type="entry name" value="P-loop containing nucleotide triphosphate hydrolases"/>
    <property type="match status" value="1"/>
</dbReference>
<accession>A0ABU1GLC1</accession>
<organism evidence="4 5">
    <name type="scientific">Halomonas mongoliensis</name>
    <dbReference type="NCBI Taxonomy" id="321265"/>
    <lineage>
        <taxon>Bacteria</taxon>
        <taxon>Pseudomonadati</taxon>
        <taxon>Pseudomonadota</taxon>
        <taxon>Gammaproteobacteria</taxon>
        <taxon>Oceanospirillales</taxon>
        <taxon>Halomonadaceae</taxon>
        <taxon>Halomonas</taxon>
    </lineage>
</organism>
<protein>
    <submittedName>
        <fullName evidence="4">CpaF family protein</fullName>
    </submittedName>
</protein>
<keyword evidence="5" id="KW-1185">Reference proteome</keyword>
<dbReference type="Proteomes" id="UP001252270">
    <property type="component" value="Unassembled WGS sequence"/>
</dbReference>
<evidence type="ECO:0000259" key="3">
    <source>
        <dbReference type="Pfam" id="PF00437"/>
    </source>
</evidence>
<reference evidence="4 5" key="1">
    <citation type="submission" date="2023-04" db="EMBL/GenBank/DDBJ databases">
        <title>A long-awaited taxogenomic arrangement of the family Halomonadaceae.</title>
        <authorList>
            <person name="De La Haba R."/>
            <person name="Chuvochina M."/>
            <person name="Wittouck S."/>
            <person name="Arahal D.R."/>
            <person name="Sanchez-Porro C."/>
            <person name="Hugenholtz P."/>
            <person name="Ventosa A."/>
        </authorList>
    </citation>
    <scope>NUCLEOTIDE SEQUENCE [LARGE SCALE GENOMIC DNA]</scope>
    <source>
        <strain evidence="4 5">DSM 17332</strain>
    </source>
</reference>
<dbReference type="Gene3D" id="3.30.450.380">
    <property type="match status" value="1"/>
</dbReference>
<evidence type="ECO:0000313" key="5">
    <source>
        <dbReference type="Proteomes" id="UP001252270"/>
    </source>
</evidence>
<evidence type="ECO:0000256" key="1">
    <source>
        <dbReference type="ARBA" id="ARBA00006611"/>
    </source>
</evidence>
<evidence type="ECO:0000256" key="2">
    <source>
        <dbReference type="SAM" id="MobiDB-lite"/>
    </source>
</evidence>
<dbReference type="InterPro" id="IPR001482">
    <property type="entry name" value="T2SS/T4SS_dom"/>
</dbReference>
<dbReference type="PANTHER" id="PTHR30486">
    <property type="entry name" value="TWITCHING MOTILITY PROTEIN PILT"/>
    <property type="match status" value="1"/>
</dbReference>
<comment type="similarity">
    <text evidence="1">Belongs to the GSP E family.</text>
</comment>
<dbReference type="CDD" id="cd01130">
    <property type="entry name" value="VirB11-like_ATPase"/>
    <property type="match status" value="1"/>
</dbReference>
<proteinExistence type="inferred from homology"/>
<dbReference type="InterPro" id="IPR027417">
    <property type="entry name" value="P-loop_NTPase"/>
</dbReference>
<feature type="region of interest" description="Disordered" evidence="2">
    <location>
        <begin position="1"/>
        <end position="22"/>
    </location>
</feature>
<name>A0ABU1GLC1_9GAMM</name>
<dbReference type="Pfam" id="PF00437">
    <property type="entry name" value="T2SSE"/>
    <property type="match status" value="1"/>
</dbReference>
<dbReference type="EMBL" id="JARWAL010000004">
    <property type="protein sequence ID" value="MDR5892356.1"/>
    <property type="molecule type" value="Genomic_DNA"/>
</dbReference>
<sequence>MVFRSRRREVEPDRSPAPTDDPEFIGKLHRALIDRLEDDQALLGEAPTRMRQRVEAMIEEYLTLSGHAAPPEKVASLAGEVLNELVGYGPLESLLADPAISDILINGPQHVFVERGGLLETAPVRFLNDGHLLRVVRRMLAPLGRRLDESSPMVDARLPDGSRVNAIIPPLALDGPCVSIRKFRQDTLTAEELVRLDSVPEPLMTFLQRAVVERRNILISGGTGTGKTTLLNVLSATIPQGERVVTIEDSAELQLGSQHVVRLETRAANTEGEGEITARHLVKNSLRMRPDRIILGESRGDEVLDMLQAMNTGHLGSMSTVHANSARDSLVRLQMMVRLSNFQGTDALVNQIIATALDMIIQVDRDTRGHRHVGEVLQVTGVRQGAITLAPLYRRGKALPDLDAIDWNKHLQEGT</sequence>
<dbReference type="PANTHER" id="PTHR30486:SF15">
    <property type="entry name" value="TYPE II_IV SECRETION SYSTEM ATPASE"/>
    <property type="match status" value="1"/>
</dbReference>
<gene>
    <name evidence="4" type="ORF">QC820_05965</name>
</gene>
<dbReference type="RefSeq" id="WP_309636155.1">
    <property type="nucleotide sequence ID" value="NZ_JARWAL010000004.1"/>
</dbReference>
<dbReference type="SUPFAM" id="SSF52540">
    <property type="entry name" value="P-loop containing nucleoside triphosphate hydrolases"/>
    <property type="match status" value="1"/>
</dbReference>
<dbReference type="InterPro" id="IPR050921">
    <property type="entry name" value="T4SS_GSP_E_ATPase"/>
</dbReference>
<feature type="domain" description="Bacterial type II secretion system protein E" evidence="3">
    <location>
        <begin position="87"/>
        <end position="361"/>
    </location>
</feature>
<evidence type="ECO:0000313" key="4">
    <source>
        <dbReference type="EMBL" id="MDR5892356.1"/>
    </source>
</evidence>